<gene>
    <name evidence="2" type="ORF">T440DRAFT_473841</name>
</gene>
<feature type="compositionally biased region" description="Polar residues" evidence="1">
    <location>
        <begin position="103"/>
        <end position="117"/>
    </location>
</feature>
<protein>
    <submittedName>
        <fullName evidence="2">Uncharacterized protein</fullName>
    </submittedName>
</protein>
<name>A0A6A7ALR5_9PLEO</name>
<dbReference type="Proteomes" id="UP000799423">
    <property type="component" value="Unassembled WGS sequence"/>
</dbReference>
<dbReference type="AlphaFoldDB" id="A0A6A7ALR5"/>
<keyword evidence="3" id="KW-1185">Reference proteome</keyword>
<evidence type="ECO:0000313" key="2">
    <source>
        <dbReference type="EMBL" id="KAF2843873.1"/>
    </source>
</evidence>
<sequence length="168" mass="18755">MGNNQDAPTISPLHTKFDLYIMPATSMVCCLSNARPSQLMGKAHCNIPMLLHGYQTSVAATIRGREMKAPHWQEHPQLVYKDSEPKTQNQVRASHTPREKPQNRQQMPQQGTTQSPRNRLRCRTATPRPKSRSQCAQTRNPGADGDSQRQRNQQAQGICTDGSGPISI</sequence>
<evidence type="ECO:0000256" key="1">
    <source>
        <dbReference type="SAM" id="MobiDB-lite"/>
    </source>
</evidence>
<feature type="region of interest" description="Disordered" evidence="1">
    <location>
        <begin position="71"/>
        <end position="168"/>
    </location>
</feature>
<proteinExistence type="predicted"/>
<dbReference type="EMBL" id="MU006500">
    <property type="protein sequence ID" value="KAF2843873.1"/>
    <property type="molecule type" value="Genomic_DNA"/>
</dbReference>
<evidence type="ECO:0000313" key="3">
    <source>
        <dbReference type="Proteomes" id="UP000799423"/>
    </source>
</evidence>
<reference evidence="2" key="1">
    <citation type="submission" date="2020-01" db="EMBL/GenBank/DDBJ databases">
        <authorList>
            <consortium name="DOE Joint Genome Institute"/>
            <person name="Haridas S."/>
            <person name="Albert R."/>
            <person name="Binder M."/>
            <person name="Bloem J."/>
            <person name="Labutti K."/>
            <person name="Salamov A."/>
            <person name="Andreopoulos B."/>
            <person name="Baker S.E."/>
            <person name="Barry K."/>
            <person name="Bills G."/>
            <person name="Bluhm B.H."/>
            <person name="Cannon C."/>
            <person name="Castanera R."/>
            <person name="Culley D.E."/>
            <person name="Daum C."/>
            <person name="Ezra D."/>
            <person name="Gonzalez J.B."/>
            <person name="Henrissat B."/>
            <person name="Kuo A."/>
            <person name="Liang C."/>
            <person name="Lipzen A."/>
            <person name="Lutzoni F."/>
            <person name="Magnuson J."/>
            <person name="Mondo S."/>
            <person name="Nolan M."/>
            <person name="Ohm R."/>
            <person name="Pangilinan J."/>
            <person name="Park H.-J."/>
            <person name="Ramirez L."/>
            <person name="Alfaro M."/>
            <person name="Sun H."/>
            <person name="Tritt A."/>
            <person name="Yoshinaga Y."/>
            <person name="Zwiers L.-H."/>
            <person name="Turgeon B.G."/>
            <person name="Goodwin S.B."/>
            <person name="Spatafora J.W."/>
            <person name="Crous P.W."/>
            <person name="Grigoriev I.V."/>
        </authorList>
    </citation>
    <scope>NUCLEOTIDE SEQUENCE</scope>
    <source>
        <strain evidence="2">IPT5</strain>
    </source>
</reference>
<organism evidence="2 3">
    <name type="scientific">Plenodomus tracheiphilus IPT5</name>
    <dbReference type="NCBI Taxonomy" id="1408161"/>
    <lineage>
        <taxon>Eukaryota</taxon>
        <taxon>Fungi</taxon>
        <taxon>Dikarya</taxon>
        <taxon>Ascomycota</taxon>
        <taxon>Pezizomycotina</taxon>
        <taxon>Dothideomycetes</taxon>
        <taxon>Pleosporomycetidae</taxon>
        <taxon>Pleosporales</taxon>
        <taxon>Pleosporineae</taxon>
        <taxon>Leptosphaeriaceae</taxon>
        <taxon>Plenodomus</taxon>
    </lineage>
</organism>
<accession>A0A6A7ALR5</accession>